<evidence type="ECO:0000313" key="3">
    <source>
        <dbReference type="Proteomes" id="UP000187323"/>
    </source>
</evidence>
<evidence type="ECO:0000313" key="4">
    <source>
        <dbReference type="Proteomes" id="UP000187439"/>
    </source>
</evidence>
<organism evidence="1 4">
    <name type="scientific">Paenibacillus odorifer</name>
    <dbReference type="NCBI Taxonomy" id="189426"/>
    <lineage>
        <taxon>Bacteria</taxon>
        <taxon>Bacillati</taxon>
        <taxon>Bacillota</taxon>
        <taxon>Bacilli</taxon>
        <taxon>Bacillales</taxon>
        <taxon>Paenibacillaceae</taxon>
        <taxon>Paenibacillus</taxon>
    </lineage>
</organism>
<protein>
    <submittedName>
        <fullName evidence="1">Uncharacterized protein</fullName>
    </submittedName>
</protein>
<accession>A0A1R0XY82</accession>
<gene>
    <name evidence="2" type="ORF">BSK47_14755</name>
    <name evidence="1" type="ORF">BSK52_14265</name>
</gene>
<name>A0A1R0XY82_9BACL</name>
<dbReference type="Proteomes" id="UP000187439">
    <property type="component" value="Unassembled WGS sequence"/>
</dbReference>
<dbReference type="AlphaFoldDB" id="A0A1R0XY82"/>
<proteinExistence type="predicted"/>
<dbReference type="EMBL" id="MPTO01000012">
    <property type="protein sequence ID" value="OME19829.1"/>
    <property type="molecule type" value="Genomic_DNA"/>
</dbReference>
<evidence type="ECO:0000313" key="1">
    <source>
        <dbReference type="EMBL" id="OMD40055.1"/>
    </source>
</evidence>
<evidence type="ECO:0000313" key="2">
    <source>
        <dbReference type="EMBL" id="OME19829.1"/>
    </source>
</evidence>
<reference evidence="3 4" key="1">
    <citation type="submission" date="2016-10" db="EMBL/GenBank/DDBJ databases">
        <title>Paenibacillus species isolates.</title>
        <authorList>
            <person name="Beno S.M."/>
        </authorList>
    </citation>
    <scope>NUCLEOTIDE SEQUENCE [LARGE SCALE GENOMIC DNA]</scope>
    <source>
        <strain evidence="1 4">FSL H7-0710</strain>
        <strain evidence="2 3">FSL H7-0918</strain>
    </source>
</reference>
<comment type="caution">
    <text evidence="1">The sequence shown here is derived from an EMBL/GenBank/DDBJ whole genome shotgun (WGS) entry which is preliminary data.</text>
</comment>
<dbReference type="RefSeq" id="WP_076119648.1">
    <property type="nucleotide sequence ID" value="NZ_MPTC01000011.1"/>
</dbReference>
<dbReference type="Proteomes" id="UP000187323">
    <property type="component" value="Unassembled WGS sequence"/>
</dbReference>
<sequence length="64" mass="7174">MKHGIVVCHVENGTSPMWFLILIRRLGCPKMMDERMIDMCRKETECGLCLDSRIGNGGAAYVVS</sequence>
<dbReference type="EMBL" id="MPTC01000011">
    <property type="protein sequence ID" value="OMD40055.1"/>
    <property type="molecule type" value="Genomic_DNA"/>
</dbReference>